<dbReference type="AlphaFoldDB" id="A0A5E4Q646"/>
<dbReference type="EMBL" id="FZQP02001726">
    <property type="protein sequence ID" value="VVC93664.1"/>
    <property type="molecule type" value="Genomic_DNA"/>
</dbReference>
<evidence type="ECO:0000259" key="2">
    <source>
        <dbReference type="Pfam" id="PF15928"/>
    </source>
</evidence>
<protein>
    <recommendedName>
        <fullName evidence="2">DUF4746 domain-containing protein</fullName>
    </recommendedName>
</protein>
<gene>
    <name evidence="3" type="ORF">LSINAPIS_LOCUS5806</name>
</gene>
<dbReference type="Pfam" id="PF15928">
    <property type="entry name" value="DUF4746"/>
    <property type="match status" value="1"/>
</dbReference>
<evidence type="ECO:0000313" key="3">
    <source>
        <dbReference type="EMBL" id="VVC93664.1"/>
    </source>
</evidence>
<proteinExistence type="predicted"/>
<organism evidence="3 4">
    <name type="scientific">Leptidea sinapis</name>
    <dbReference type="NCBI Taxonomy" id="189913"/>
    <lineage>
        <taxon>Eukaryota</taxon>
        <taxon>Metazoa</taxon>
        <taxon>Ecdysozoa</taxon>
        <taxon>Arthropoda</taxon>
        <taxon>Hexapoda</taxon>
        <taxon>Insecta</taxon>
        <taxon>Pterygota</taxon>
        <taxon>Neoptera</taxon>
        <taxon>Endopterygota</taxon>
        <taxon>Lepidoptera</taxon>
        <taxon>Glossata</taxon>
        <taxon>Ditrysia</taxon>
        <taxon>Papilionoidea</taxon>
        <taxon>Pieridae</taxon>
        <taxon>Dismorphiinae</taxon>
        <taxon>Leptidea</taxon>
    </lineage>
</organism>
<reference evidence="3 4" key="1">
    <citation type="submission" date="2017-07" db="EMBL/GenBank/DDBJ databases">
        <authorList>
            <person name="Talla V."/>
            <person name="Backstrom N."/>
        </authorList>
    </citation>
    <scope>NUCLEOTIDE SEQUENCE [LARGE SCALE GENOMIC DNA]</scope>
</reference>
<dbReference type="InterPro" id="IPR031827">
    <property type="entry name" value="DUF4746"/>
</dbReference>
<name>A0A5E4Q646_9NEOP</name>
<feature type="coiled-coil region" evidence="1">
    <location>
        <begin position="174"/>
        <end position="210"/>
    </location>
</feature>
<feature type="domain" description="DUF4746" evidence="2">
    <location>
        <begin position="152"/>
        <end position="298"/>
    </location>
</feature>
<accession>A0A5E4Q646</accession>
<evidence type="ECO:0000313" key="4">
    <source>
        <dbReference type="Proteomes" id="UP000324832"/>
    </source>
</evidence>
<evidence type="ECO:0000256" key="1">
    <source>
        <dbReference type="SAM" id="Coils"/>
    </source>
</evidence>
<keyword evidence="4" id="KW-1185">Reference proteome</keyword>
<sequence length="302" mass="35500">ECQEKQNIEKEEEEKTIASQIAARQAERKRHRAELMVPHLRHLNFVLFWPHCIHAHHELYERWDLNNIIMVGREEIQLTEELALDILYDGDAPINEASIHMLLSAPALAICFRLLDVDKHFIPPIDPAKKPDEQPPQKTAFDMYKMYSPTREAIFQRRREQLQKMKEESLYKRARRLSEVQRLARQAIEEAKAERQMRKEQRKLEILKIGDLSDEEEDFTFVENETEYFPPPGLLIPGFYTPPNDIAKTNGLAILFPKLVAEHVTPEPEYLPQHVLVLLDISKRYKALNAMAKYKPLILHRK</sequence>
<keyword evidence="1" id="KW-0175">Coiled coil</keyword>
<dbReference type="Proteomes" id="UP000324832">
    <property type="component" value="Unassembled WGS sequence"/>
</dbReference>
<feature type="non-terminal residue" evidence="3">
    <location>
        <position position="1"/>
    </location>
</feature>